<dbReference type="PANTHER" id="PTHR35889">
    <property type="entry name" value="CYCLOINULO-OLIGOSACCHARIDE FRUCTANOTRANSFERASE-RELATED"/>
    <property type="match status" value="1"/>
</dbReference>
<evidence type="ECO:0000313" key="6">
    <source>
        <dbReference type="EMBL" id="QDS87858.1"/>
    </source>
</evidence>
<keyword evidence="7" id="KW-1185">Reference proteome</keyword>
<evidence type="ECO:0000259" key="5">
    <source>
        <dbReference type="Pfam" id="PF07635"/>
    </source>
</evidence>
<dbReference type="AlphaFoldDB" id="A0A517LZ22"/>
<dbReference type="InterPro" id="IPR011444">
    <property type="entry name" value="DUF1549"/>
</dbReference>
<evidence type="ECO:0000313" key="7">
    <source>
        <dbReference type="Proteomes" id="UP000319557"/>
    </source>
</evidence>
<dbReference type="InterPro" id="IPR011429">
    <property type="entry name" value="Cyt_c_Planctomycete-type"/>
</dbReference>
<organism evidence="6 7">
    <name type="scientific">Rosistilla ulvae</name>
    <dbReference type="NCBI Taxonomy" id="1930277"/>
    <lineage>
        <taxon>Bacteria</taxon>
        <taxon>Pseudomonadati</taxon>
        <taxon>Planctomycetota</taxon>
        <taxon>Planctomycetia</taxon>
        <taxon>Pirellulales</taxon>
        <taxon>Pirellulaceae</taxon>
        <taxon>Rosistilla</taxon>
    </lineage>
</organism>
<dbReference type="EMBL" id="CP036261">
    <property type="protein sequence ID" value="QDS87858.1"/>
    <property type="molecule type" value="Genomic_DNA"/>
</dbReference>
<feature type="coiled-coil region" evidence="1">
    <location>
        <begin position="760"/>
        <end position="794"/>
    </location>
</feature>
<dbReference type="Pfam" id="PF07583">
    <property type="entry name" value="PSCyt2"/>
    <property type="match status" value="1"/>
</dbReference>
<feature type="chain" id="PRO_5022057468" evidence="2">
    <location>
        <begin position="21"/>
        <end position="1101"/>
    </location>
</feature>
<sequence precursor="true">MKLASRICTTIICLTVVAQASLFADDNQVDYETQVKPLLRERCYACHGALKQEGGLRLDTGAFMRQGGDSGAAVDLEEDPEFNLLVERTADTDPGSRMPPEFEGEPLSAEQVDLLKRWIAAGADSPADEAPEADPAQHWSFQPLARPDVPVVDDANWGRNPIDAWIAQGHQENELKPQSEASRVLLLRRLSFDLIGLPPSSEEIAAVVNDPSSDWYEKTVDRLLDDPRHGERWARHWMDNWRYSDWWGLNAQLRNSQRHMWHWRDWIVESLNNDVPYDEMVRLMLAADELAPDDPAKLRATGFLARNFFIFNRHTWMDQTVEHVGKGLLGLTMNCAKCHDHKFDPIGHDDYYKMRAFFEPYLVRLDNVPGELDVNKDGIPRVFDALVDAPTYLFIRGDEAQPDKSKAIAPGVPKMFEFEELAIKPVDLPPEAWQPARHPWVLDDHLAAAQKRQQASLPRVEKATTALENARKIAEGAGPVEESTTPFTPIVEDFATFDDSRWKLGKGEWDHQPGRVKQTMDGHNRSVLQLLEKPPRDFDASIRFRIHGAGGWRSIGIGFDAPFAAGDSLNQSRQFVYASAHAGGPKVQVSYLDNGKSNYPSDGRAPADIQLETDYTLRVQVRGNLINASLNGEPMVASRTPSARVDGAIRLVTFDAIASILEFKLSALSADVKLRESSGATSVDPVVAAEFELALAKAQAAVAQADWESVQARAQAMRTSWESDDAAAIREHAVAAIRAEREHAVAKARAAVTAEQVSVARANADKLKAAEKKLAAAKKTLEKAEALAKAEVKDSDQFTPLKGAKWTPTRFQFTGKDDPEVEFPQQSTGRRTALARWITDPRNPLTARVAANHIWTRHLGQPLVASTFDFGRNGNDPTHPELLDWLASELIDSGWNMKHLHRLIVLSSTYRMGSSLNGMEDQLAKDPDNHHWWRRVPIRLESQAVRDAVLAVAGTLDETMGGPSVLPADQDKSHRRSLYFFHSNNEKNLLLSMFDEASVAECYQREQSIVPQQALALSNSGLVLESSQQIAAAIAADHPDDEAFVRQAFLLLLGIQPTAQEIQDCQSALTAWRELPEGSNESARGNLIWAIINHNDFVTLR</sequence>
<dbReference type="RefSeq" id="WP_145344505.1">
    <property type="nucleotide sequence ID" value="NZ_CP036261.1"/>
</dbReference>
<proteinExistence type="predicted"/>
<feature type="domain" description="DUF1553" evidence="4">
    <location>
        <begin position="830"/>
        <end position="1067"/>
    </location>
</feature>
<gene>
    <name evidence="6" type="ORF">EC9_20410</name>
</gene>
<name>A0A517LZ22_9BACT</name>
<reference evidence="6 7" key="1">
    <citation type="submission" date="2019-02" db="EMBL/GenBank/DDBJ databases">
        <title>Deep-cultivation of Planctomycetes and their phenomic and genomic characterization uncovers novel biology.</title>
        <authorList>
            <person name="Wiegand S."/>
            <person name="Jogler M."/>
            <person name="Boedeker C."/>
            <person name="Pinto D."/>
            <person name="Vollmers J."/>
            <person name="Rivas-Marin E."/>
            <person name="Kohn T."/>
            <person name="Peeters S.H."/>
            <person name="Heuer A."/>
            <person name="Rast P."/>
            <person name="Oberbeckmann S."/>
            <person name="Bunk B."/>
            <person name="Jeske O."/>
            <person name="Meyerdierks A."/>
            <person name="Storesund J.E."/>
            <person name="Kallscheuer N."/>
            <person name="Luecker S."/>
            <person name="Lage O.M."/>
            <person name="Pohl T."/>
            <person name="Merkel B.J."/>
            <person name="Hornburger P."/>
            <person name="Mueller R.-W."/>
            <person name="Bruemmer F."/>
            <person name="Labrenz M."/>
            <person name="Spormann A.M."/>
            <person name="Op den Camp H."/>
            <person name="Overmann J."/>
            <person name="Amann R."/>
            <person name="Jetten M.S.M."/>
            <person name="Mascher T."/>
            <person name="Medema M.H."/>
            <person name="Devos D.P."/>
            <person name="Kaster A.-K."/>
            <person name="Ovreas L."/>
            <person name="Rohde M."/>
            <person name="Galperin M.Y."/>
            <person name="Jogler C."/>
        </authorList>
    </citation>
    <scope>NUCLEOTIDE SEQUENCE [LARGE SCALE GENOMIC DNA]</scope>
    <source>
        <strain evidence="6 7">EC9</strain>
    </source>
</reference>
<feature type="signal peptide" evidence="2">
    <location>
        <begin position="1"/>
        <end position="20"/>
    </location>
</feature>
<protein>
    <submittedName>
        <fullName evidence="6">Planctomycete cytochrome C</fullName>
    </submittedName>
</protein>
<evidence type="ECO:0000259" key="4">
    <source>
        <dbReference type="Pfam" id="PF07587"/>
    </source>
</evidence>
<dbReference type="Proteomes" id="UP000319557">
    <property type="component" value="Chromosome"/>
</dbReference>
<feature type="domain" description="Cytochrome C Planctomycete-type" evidence="5">
    <location>
        <begin position="43"/>
        <end position="101"/>
    </location>
</feature>
<feature type="domain" description="DUF1549" evidence="3">
    <location>
        <begin position="161"/>
        <end position="360"/>
    </location>
</feature>
<dbReference type="KEGG" id="ruv:EC9_20410"/>
<dbReference type="Pfam" id="PF07635">
    <property type="entry name" value="PSCyt1"/>
    <property type="match status" value="1"/>
</dbReference>
<evidence type="ECO:0000259" key="3">
    <source>
        <dbReference type="Pfam" id="PF07583"/>
    </source>
</evidence>
<keyword evidence="2" id="KW-0732">Signal</keyword>
<evidence type="ECO:0000256" key="1">
    <source>
        <dbReference type="SAM" id="Coils"/>
    </source>
</evidence>
<dbReference type="OrthoDB" id="127107at2"/>
<keyword evidence="1" id="KW-0175">Coiled coil</keyword>
<dbReference type="Pfam" id="PF07587">
    <property type="entry name" value="PSD1"/>
    <property type="match status" value="1"/>
</dbReference>
<dbReference type="PANTHER" id="PTHR35889:SF3">
    <property type="entry name" value="F-BOX DOMAIN-CONTAINING PROTEIN"/>
    <property type="match status" value="1"/>
</dbReference>
<dbReference type="InterPro" id="IPR022655">
    <property type="entry name" value="DUF1553"/>
</dbReference>
<evidence type="ECO:0000256" key="2">
    <source>
        <dbReference type="SAM" id="SignalP"/>
    </source>
</evidence>
<accession>A0A517LZ22</accession>
<dbReference type="Gene3D" id="2.60.120.560">
    <property type="entry name" value="Exo-inulinase, domain 1"/>
    <property type="match status" value="1"/>
</dbReference>